<dbReference type="Gene3D" id="2.40.30.170">
    <property type="match status" value="1"/>
</dbReference>
<dbReference type="SUPFAM" id="SSF111369">
    <property type="entry name" value="HlyD-like secretion proteins"/>
    <property type="match status" value="1"/>
</dbReference>
<protein>
    <recommendedName>
        <fullName evidence="9">Membrane fusion protein (MFP) family protein</fullName>
    </recommendedName>
</protein>
<dbReference type="EMBL" id="LN907827">
    <property type="protein sequence ID" value="CUU24707.1"/>
    <property type="molecule type" value="Genomic_DNA"/>
</dbReference>
<dbReference type="STRING" id="1619313.EM595_2474"/>
<dbReference type="OrthoDB" id="9775513at2"/>
<evidence type="ECO:0000256" key="4">
    <source>
        <dbReference type="ARBA" id="ARBA00022475"/>
    </source>
</evidence>
<dbReference type="GO" id="GO:0009306">
    <property type="term" value="P:protein secretion"/>
    <property type="evidence" value="ECO:0007669"/>
    <property type="project" value="InterPro"/>
</dbReference>
<dbReference type="AlphaFoldDB" id="A0A0U5L7M8"/>
<feature type="domain" description="AprE-like beta-barrel" evidence="11">
    <location>
        <begin position="275"/>
        <end position="367"/>
    </location>
</feature>
<dbReference type="RefSeq" id="WP_067432351.1">
    <property type="nucleotide sequence ID" value="NZ_LN907827.1"/>
</dbReference>
<organism evidence="12 13">
    <name type="scientific">Duffyella gerundensis</name>
    <dbReference type="NCBI Taxonomy" id="1619313"/>
    <lineage>
        <taxon>Bacteria</taxon>
        <taxon>Pseudomonadati</taxon>
        <taxon>Pseudomonadota</taxon>
        <taxon>Gammaproteobacteria</taxon>
        <taxon>Enterobacterales</taxon>
        <taxon>Erwiniaceae</taxon>
        <taxon>Duffyella</taxon>
    </lineage>
</organism>
<evidence type="ECO:0000256" key="7">
    <source>
        <dbReference type="ARBA" id="ARBA00022989"/>
    </source>
</evidence>
<keyword evidence="13" id="KW-1185">Reference proteome</keyword>
<evidence type="ECO:0000256" key="3">
    <source>
        <dbReference type="ARBA" id="ARBA00022448"/>
    </source>
</evidence>
<evidence type="ECO:0000256" key="8">
    <source>
        <dbReference type="ARBA" id="ARBA00023136"/>
    </source>
</evidence>
<dbReference type="NCBIfam" id="TIGR01843">
    <property type="entry name" value="type_I_hlyD"/>
    <property type="match status" value="1"/>
</dbReference>
<evidence type="ECO:0000256" key="2">
    <source>
        <dbReference type="ARBA" id="ARBA00009477"/>
    </source>
</evidence>
<evidence type="ECO:0000256" key="5">
    <source>
        <dbReference type="ARBA" id="ARBA00022519"/>
    </source>
</evidence>
<dbReference type="Proteomes" id="UP000059419">
    <property type="component" value="Chromosome 1"/>
</dbReference>
<gene>
    <name evidence="12" type="primary">cyaD</name>
    <name evidence="12" type="ORF">EM595_2474</name>
</gene>
<keyword evidence="6" id="KW-0812">Transmembrane</keyword>
<evidence type="ECO:0000256" key="10">
    <source>
        <dbReference type="SAM" id="Coils"/>
    </source>
</evidence>
<evidence type="ECO:0000256" key="6">
    <source>
        <dbReference type="ARBA" id="ARBA00022692"/>
    </source>
</evidence>
<dbReference type="InterPro" id="IPR058982">
    <property type="entry name" value="Beta-barrel_AprE"/>
</dbReference>
<dbReference type="InterPro" id="IPR006144">
    <property type="entry name" value="Secretion_HlyD_CS"/>
</dbReference>
<keyword evidence="10" id="KW-0175">Coiled coil</keyword>
<accession>A0A0U5L7M8</accession>
<name>A0A0U5L7M8_9GAMM</name>
<evidence type="ECO:0000259" key="11">
    <source>
        <dbReference type="Pfam" id="PF26002"/>
    </source>
</evidence>
<evidence type="ECO:0000256" key="9">
    <source>
        <dbReference type="RuleBase" id="RU365093"/>
    </source>
</evidence>
<keyword evidence="4 9" id="KW-1003">Cell membrane</keyword>
<dbReference type="KEGG" id="ege:EM595_2474"/>
<dbReference type="Gene3D" id="2.40.50.100">
    <property type="match status" value="1"/>
</dbReference>
<dbReference type="PATRIC" id="fig|1619313.3.peg.2571"/>
<dbReference type="Pfam" id="PF26002">
    <property type="entry name" value="Beta-barrel_AprE"/>
    <property type="match status" value="1"/>
</dbReference>
<keyword evidence="3 9" id="KW-0813">Transport</keyword>
<evidence type="ECO:0000313" key="12">
    <source>
        <dbReference type="EMBL" id="CUU24707.1"/>
    </source>
</evidence>
<dbReference type="PRINTS" id="PR01490">
    <property type="entry name" value="RTXTOXIND"/>
</dbReference>
<dbReference type="PANTHER" id="PTHR30386:SF26">
    <property type="entry name" value="TRANSPORT PROTEIN COMB"/>
    <property type="match status" value="1"/>
</dbReference>
<keyword evidence="7" id="KW-1133">Transmembrane helix</keyword>
<dbReference type="InterPro" id="IPR010129">
    <property type="entry name" value="T1SS_HlyD"/>
</dbReference>
<evidence type="ECO:0000313" key="13">
    <source>
        <dbReference type="Proteomes" id="UP000059419"/>
    </source>
</evidence>
<reference evidence="13" key="1">
    <citation type="submission" date="2015-11" db="EMBL/GenBank/DDBJ databases">
        <authorList>
            <person name="Blom J."/>
        </authorList>
    </citation>
    <scope>NUCLEOTIDE SEQUENCE [LARGE SCALE GENOMIC DNA]</scope>
</reference>
<dbReference type="InterPro" id="IPR050739">
    <property type="entry name" value="MFP"/>
</dbReference>
<proteinExistence type="inferred from homology"/>
<keyword evidence="5 9" id="KW-0997">Cell inner membrane</keyword>
<dbReference type="PANTHER" id="PTHR30386">
    <property type="entry name" value="MEMBRANE FUSION SUBUNIT OF EMRAB-TOLC MULTIDRUG EFFLUX PUMP"/>
    <property type="match status" value="1"/>
</dbReference>
<feature type="coiled-coil region" evidence="10">
    <location>
        <begin position="146"/>
        <end position="204"/>
    </location>
</feature>
<keyword evidence="8" id="KW-0472">Membrane</keyword>
<evidence type="ECO:0000256" key="1">
    <source>
        <dbReference type="ARBA" id="ARBA00004377"/>
    </source>
</evidence>
<dbReference type="PROSITE" id="PS00543">
    <property type="entry name" value="HLYD_FAMILY"/>
    <property type="match status" value="1"/>
</dbReference>
<dbReference type="GO" id="GO:0005886">
    <property type="term" value="C:plasma membrane"/>
    <property type="evidence" value="ECO:0007669"/>
    <property type="project" value="UniProtKB-SubCell"/>
</dbReference>
<sequence>MSLVLMDRKFKQNERRTSAIIWLCSAALALFLVWAHFAVLDEVTVGTGKVTPPSRAQVIESLDGGIVNELNVHEGDIVEKSQVLARLDPTRFQSNFGEAQAKARTLRASAERLRAELTGAPLQFSAETLKAPELVARESQLFESRRRNLTETVSNLQQSMKLVQDELRMTEPLVAKGAAGQVEVIRLRRQISDLRGKIDEAKNDYAVRAREEQVKNNADLDAQLQVLAGKEDQLTRATLYSPVRGIVKDIQVTTVGGVLQPGGKLMEIVPLEDQLLIEARINPRDIAYIRPGLAAVVKVTAYDSSIYGDLHGEVETVSPDTLQDEVKRDQYYYRVWVRTQKAELTNKAGRKFPIVPGMVANVEIKTGQKTVMDYLLKPLNKVKEAMRER</sequence>
<comment type="similarity">
    <text evidence="2 9">Belongs to the membrane fusion protein (MFP) (TC 8.A.1) family.</text>
</comment>
<comment type="subcellular location">
    <subcellularLocation>
        <location evidence="1 9">Cell inner membrane</location>
        <topology evidence="1 9">Single-pass membrane protein</topology>
    </subcellularLocation>
</comment>